<dbReference type="Gene3D" id="1.20.1070.10">
    <property type="entry name" value="Rhodopsin 7-helix transmembrane proteins"/>
    <property type="match status" value="1"/>
</dbReference>
<evidence type="ECO:0000256" key="1">
    <source>
        <dbReference type="ARBA" id="ARBA00004651"/>
    </source>
</evidence>
<dbReference type="AlphaFoldDB" id="A0A8T2KB65"/>
<dbReference type="PROSITE" id="PS50262">
    <property type="entry name" value="G_PROTEIN_RECEP_F1_2"/>
    <property type="match status" value="1"/>
</dbReference>
<keyword evidence="11" id="KW-0325">Glycoprotein</keyword>
<feature type="transmembrane region" description="Helical" evidence="14">
    <location>
        <begin position="80"/>
        <end position="101"/>
    </location>
</feature>
<evidence type="ECO:0000256" key="8">
    <source>
        <dbReference type="ARBA" id="ARBA00023136"/>
    </source>
</evidence>
<keyword evidence="10 13" id="KW-0675">Receptor</keyword>
<evidence type="ECO:0000256" key="12">
    <source>
        <dbReference type="ARBA" id="ARBA00023224"/>
    </source>
</evidence>
<comment type="similarity">
    <text evidence="13">Belongs to the G-protein coupled receptor 1 family.</text>
</comment>
<evidence type="ECO:0000256" key="6">
    <source>
        <dbReference type="ARBA" id="ARBA00022989"/>
    </source>
</evidence>
<sequence>MDETNQTNATNIYLLGFQRLQKFRIPFVFLLLLIYCLTIVAIAVVYSSHLLHYPMYFFLSHLSLSDILLTTNIVPNMLPVIANEGSVISLSGLLLLTVMSYDRYLAICRPLHYSSVMNRKLCLQLVSGSWGISSFISMITAILISKLKFCSSKIVDHFFCDLAPLLAISCSDTFAVELDNALQATPLTIFPIIFITTTYIRILQTVLKIPFRSGIQKTLSTCSSHLIVVCTFYGTLFSLYVVPSKEQPLCINKILSLLYTVLTPLMNPIIYSLRNTEIKVAITKYMTLKTL</sequence>
<evidence type="ECO:0000256" key="13">
    <source>
        <dbReference type="RuleBase" id="RU000688"/>
    </source>
</evidence>
<keyword evidence="3 14" id="KW-0716">Sensory transduction</keyword>
<dbReference type="PROSITE" id="PS00237">
    <property type="entry name" value="G_PROTEIN_RECEP_F1_1"/>
    <property type="match status" value="1"/>
</dbReference>
<gene>
    <name evidence="16" type="ORF">GDO86_001061</name>
</gene>
<proteinExistence type="inferred from homology"/>
<evidence type="ECO:0000256" key="10">
    <source>
        <dbReference type="ARBA" id="ARBA00023170"/>
    </source>
</evidence>
<dbReference type="PRINTS" id="PR00237">
    <property type="entry name" value="GPCRRHODOPSN"/>
</dbReference>
<feature type="transmembrane region" description="Helical" evidence="14">
    <location>
        <begin position="184"/>
        <end position="203"/>
    </location>
</feature>
<dbReference type="FunFam" id="1.20.1070.10:FF:000010">
    <property type="entry name" value="Olfactory receptor"/>
    <property type="match status" value="1"/>
</dbReference>
<dbReference type="Pfam" id="PF13853">
    <property type="entry name" value="7tm_4"/>
    <property type="match status" value="1"/>
</dbReference>
<evidence type="ECO:0000256" key="4">
    <source>
        <dbReference type="ARBA" id="ARBA00022692"/>
    </source>
</evidence>
<keyword evidence="2 14" id="KW-1003">Cell membrane</keyword>
<dbReference type="PANTHER" id="PTHR24242:SF253">
    <property type="entry name" value="OLFACTORY RECEPTOR-RELATED"/>
    <property type="match status" value="1"/>
</dbReference>
<feature type="transmembrane region" description="Helical" evidence="14">
    <location>
        <begin position="23"/>
        <end position="46"/>
    </location>
</feature>
<evidence type="ECO:0000256" key="11">
    <source>
        <dbReference type="ARBA" id="ARBA00023180"/>
    </source>
</evidence>
<accession>A0A8T2KB65</accession>
<keyword evidence="7 13" id="KW-0297">G-protein coupled receptor</keyword>
<dbReference type="PANTHER" id="PTHR24242">
    <property type="entry name" value="G-PROTEIN COUPLED RECEPTOR"/>
    <property type="match status" value="1"/>
</dbReference>
<evidence type="ECO:0000313" key="16">
    <source>
        <dbReference type="EMBL" id="KAG8454695.1"/>
    </source>
</evidence>
<feature type="transmembrane region" description="Helical" evidence="14">
    <location>
        <begin position="254"/>
        <end position="273"/>
    </location>
</feature>
<keyword evidence="9" id="KW-1015">Disulfide bond</keyword>
<evidence type="ECO:0000256" key="2">
    <source>
        <dbReference type="ARBA" id="ARBA00022475"/>
    </source>
</evidence>
<evidence type="ECO:0000256" key="7">
    <source>
        <dbReference type="ARBA" id="ARBA00023040"/>
    </source>
</evidence>
<evidence type="ECO:0000256" key="14">
    <source>
        <dbReference type="RuleBase" id="RU363047"/>
    </source>
</evidence>
<keyword evidence="8 14" id="KW-0472">Membrane</keyword>
<name>A0A8T2KB65_9PIPI</name>
<keyword evidence="5 14" id="KW-0552">Olfaction</keyword>
<keyword evidence="17" id="KW-1185">Reference proteome</keyword>
<dbReference type="GO" id="GO:0005886">
    <property type="term" value="C:plasma membrane"/>
    <property type="evidence" value="ECO:0007669"/>
    <property type="project" value="UniProtKB-SubCell"/>
</dbReference>
<keyword evidence="4 13" id="KW-0812">Transmembrane</keyword>
<comment type="subcellular location">
    <subcellularLocation>
        <location evidence="1 14">Cell membrane</location>
        <topology evidence="1 14">Multi-pass membrane protein</topology>
    </subcellularLocation>
</comment>
<dbReference type="GO" id="GO:0004930">
    <property type="term" value="F:G protein-coupled receptor activity"/>
    <property type="evidence" value="ECO:0007669"/>
    <property type="project" value="UniProtKB-KW"/>
</dbReference>
<dbReference type="Proteomes" id="UP000812440">
    <property type="component" value="Chromosome 1"/>
</dbReference>
<dbReference type="SUPFAM" id="SSF81321">
    <property type="entry name" value="Family A G protein-coupled receptor-like"/>
    <property type="match status" value="1"/>
</dbReference>
<feature type="domain" description="G-protein coupled receptors family 1 profile" evidence="15">
    <location>
        <begin position="37"/>
        <end position="271"/>
    </location>
</feature>
<dbReference type="InterPro" id="IPR000276">
    <property type="entry name" value="GPCR_Rhodpsn"/>
</dbReference>
<reference evidence="16" key="1">
    <citation type="thesis" date="2020" institute="ProQuest LLC" country="789 East Eisenhower Parkway, Ann Arbor, MI, USA">
        <title>Comparative Genomics and Chromosome Evolution.</title>
        <authorList>
            <person name="Mudd A.B."/>
        </authorList>
    </citation>
    <scope>NUCLEOTIDE SEQUENCE</scope>
    <source>
        <strain evidence="16">Female2</strain>
        <tissue evidence="16">Blood</tissue>
    </source>
</reference>
<evidence type="ECO:0000256" key="5">
    <source>
        <dbReference type="ARBA" id="ARBA00022725"/>
    </source>
</evidence>
<organism evidence="16 17">
    <name type="scientific">Hymenochirus boettgeri</name>
    <name type="common">Congo dwarf clawed frog</name>
    <dbReference type="NCBI Taxonomy" id="247094"/>
    <lineage>
        <taxon>Eukaryota</taxon>
        <taxon>Metazoa</taxon>
        <taxon>Chordata</taxon>
        <taxon>Craniata</taxon>
        <taxon>Vertebrata</taxon>
        <taxon>Euteleostomi</taxon>
        <taxon>Amphibia</taxon>
        <taxon>Batrachia</taxon>
        <taxon>Anura</taxon>
        <taxon>Pipoidea</taxon>
        <taxon>Pipidae</taxon>
        <taxon>Pipinae</taxon>
        <taxon>Hymenochirus</taxon>
    </lineage>
</organism>
<dbReference type="GO" id="GO:0004984">
    <property type="term" value="F:olfactory receptor activity"/>
    <property type="evidence" value="ECO:0007669"/>
    <property type="project" value="InterPro"/>
</dbReference>
<evidence type="ECO:0000256" key="3">
    <source>
        <dbReference type="ARBA" id="ARBA00022606"/>
    </source>
</evidence>
<keyword evidence="6 14" id="KW-1133">Transmembrane helix</keyword>
<protein>
    <recommendedName>
        <fullName evidence="14">Olfactory receptor</fullName>
    </recommendedName>
</protein>
<comment type="caution">
    <text evidence="16">The sequence shown here is derived from an EMBL/GenBank/DDBJ whole genome shotgun (WGS) entry which is preliminary data.</text>
</comment>
<keyword evidence="12 13" id="KW-0807">Transducer</keyword>
<dbReference type="EMBL" id="JAACNH010000001">
    <property type="protein sequence ID" value="KAG8454695.1"/>
    <property type="molecule type" value="Genomic_DNA"/>
</dbReference>
<evidence type="ECO:0000256" key="9">
    <source>
        <dbReference type="ARBA" id="ARBA00023157"/>
    </source>
</evidence>
<feature type="transmembrane region" description="Helical" evidence="14">
    <location>
        <begin position="121"/>
        <end position="144"/>
    </location>
</feature>
<dbReference type="InterPro" id="IPR017452">
    <property type="entry name" value="GPCR_Rhodpsn_7TM"/>
</dbReference>
<evidence type="ECO:0000259" key="15">
    <source>
        <dbReference type="PROSITE" id="PS50262"/>
    </source>
</evidence>
<feature type="transmembrane region" description="Helical" evidence="14">
    <location>
        <begin position="224"/>
        <end position="242"/>
    </location>
</feature>
<dbReference type="PRINTS" id="PR00245">
    <property type="entry name" value="OLFACTORYR"/>
</dbReference>
<dbReference type="OrthoDB" id="9444602at2759"/>
<dbReference type="InterPro" id="IPR000725">
    <property type="entry name" value="Olfact_rcpt"/>
</dbReference>
<evidence type="ECO:0000313" key="17">
    <source>
        <dbReference type="Proteomes" id="UP000812440"/>
    </source>
</evidence>
<dbReference type="InterPro" id="IPR050939">
    <property type="entry name" value="Olfactory_GPCR1"/>
</dbReference>